<dbReference type="SUPFAM" id="SSF51395">
    <property type="entry name" value="FMN-linked oxidoreductases"/>
    <property type="match status" value="1"/>
</dbReference>
<keyword evidence="3" id="KW-0560">Oxidoreductase</keyword>
<dbReference type="GO" id="GO:0005829">
    <property type="term" value="C:cytosol"/>
    <property type="evidence" value="ECO:0007669"/>
    <property type="project" value="TreeGrafter"/>
</dbReference>
<comment type="caution">
    <text evidence="5">The sequence shown here is derived from an EMBL/GenBank/DDBJ whole genome shotgun (WGS) entry which is preliminary data.</text>
</comment>
<sequence length="362" mass="39196">MPSLFDPMTVGAVHVKNRVAMAPLTRMRSDEDGVPKDMNVEYYAQRASAGLVVTEGTFPAVTGRGFWGQAGIETAEQALGWSRVAEAVHDKGGVMFLQVMNAGRVSHPELTGGPLPEAPSAVGIDQSIHVPSGKQAVPTPRALETDELPRIREEFVAAARRAVDAGIDGVEVHGANGYILHEFLAPSANHRTDSYGGSPENRARFVVEVVRAVAEEIGADRVGLRISPEHNVQGALEDDHEDVRATYAALLAGLRGLGLAYLSVLHRDIDGPFVRELREQFDGVFYLNSGFSEYTELAEAEHIMAADLADGVMVGRELLANPDLVERWRDGLALNTPDPETFYLGGPKGYVDYPFADSRVRV</sequence>
<dbReference type="GO" id="GO:0016628">
    <property type="term" value="F:oxidoreductase activity, acting on the CH-CH group of donors, NAD or NADP as acceptor"/>
    <property type="evidence" value="ECO:0007669"/>
    <property type="project" value="UniProtKB-ARBA"/>
</dbReference>
<dbReference type="InterPro" id="IPR013785">
    <property type="entry name" value="Aldolase_TIM"/>
</dbReference>
<keyword evidence="6" id="KW-1185">Reference proteome</keyword>
<dbReference type="InterPro" id="IPR001155">
    <property type="entry name" value="OxRdtase_FMN_N"/>
</dbReference>
<dbReference type="InterPro" id="IPR045247">
    <property type="entry name" value="Oye-like"/>
</dbReference>
<organism evidence="5 6">
    <name type="scientific">Kocuria varians</name>
    <name type="common">Micrococcus varians</name>
    <dbReference type="NCBI Taxonomy" id="1272"/>
    <lineage>
        <taxon>Bacteria</taxon>
        <taxon>Bacillati</taxon>
        <taxon>Actinomycetota</taxon>
        <taxon>Actinomycetes</taxon>
        <taxon>Micrococcales</taxon>
        <taxon>Micrococcaceae</taxon>
        <taxon>Kocuria</taxon>
    </lineage>
</organism>
<dbReference type="EMBL" id="BJNW01000013">
    <property type="protein sequence ID" value="GEC99476.1"/>
    <property type="molecule type" value="Genomic_DNA"/>
</dbReference>
<feature type="domain" description="NADH:flavin oxidoreductase/NADH oxidase N-terminal" evidence="4">
    <location>
        <begin position="3"/>
        <end position="335"/>
    </location>
</feature>
<name>A0A4Y4D4E5_KOCVA</name>
<comment type="cofactor">
    <cofactor evidence="1">
        <name>FMN</name>
        <dbReference type="ChEBI" id="CHEBI:58210"/>
    </cofactor>
</comment>
<reference evidence="5 6" key="1">
    <citation type="submission" date="2019-06" db="EMBL/GenBank/DDBJ databases">
        <title>Whole genome shotgun sequence of Kocuria varians NBRC 15358.</title>
        <authorList>
            <person name="Hosoyama A."/>
            <person name="Uohara A."/>
            <person name="Ohji S."/>
            <person name="Ichikawa N."/>
        </authorList>
    </citation>
    <scope>NUCLEOTIDE SEQUENCE [LARGE SCALE GENOMIC DNA]</scope>
    <source>
        <strain evidence="5 6">NBRC 15358</strain>
    </source>
</reference>
<dbReference type="STRING" id="1272.GCA_900014985_01700"/>
<evidence type="ECO:0000256" key="3">
    <source>
        <dbReference type="ARBA" id="ARBA00023002"/>
    </source>
</evidence>
<dbReference type="AlphaFoldDB" id="A0A4Y4D4E5"/>
<dbReference type="GO" id="GO:0010181">
    <property type="term" value="F:FMN binding"/>
    <property type="evidence" value="ECO:0007669"/>
    <property type="project" value="InterPro"/>
</dbReference>
<evidence type="ECO:0000313" key="5">
    <source>
        <dbReference type="EMBL" id="GEC99476.1"/>
    </source>
</evidence>
<dbReference type="OrthoDB" id="3169239at2"/>
<proteinExistence type="inferred from homology"/>
<dbReference type="Proteomes" id="UP000315730">
    <property type="component" value="Unassembled WGS sequence"/>
</dbReference>
<dbReference type="FunFam" id="3.20.20.70:FF:000059">
    <property type="entry name" value="N-ethylmaleimide reductase, FMN-linked"/>
    <property type="match status" value="1"/>
</dbReference>
<evidence type="ECO:0000259" key="4">
    <source>
        <dbReference type="Pfam" id="PF00724"/>
    </source>
</evidence>
<evidence type="ECO:0000256" key="1">
    <source>
        <dbReference type="ARBA" id="ARBA00001917"/>
    </source>
</evidence>
<evidence type="ECO:0000313" key="6">
    <source>
        <dbReference type="Proteomes" id="UP000315730"/>
    </source>
</evidence>
<dbReference type="PANTHER" id="PTHR22893:SF91">
    <property type="entry name" value="NADPH DEHYDROGENASE 2-RELATED"/>
    <property type="match status" value="1"/>
</dbReference>
<gene>
    <name evidence="5" type="ORF">KVA01_16310</name>
</gene>
<accession>A0A4Y4D4E5</accession>
<comment type="similarity">
    <text evidence="2">Belongs to the NADH:flavin oxidoreductase/NADH oxidase family.</text>
</comment>
<protein>
    <submittedName>
        <fullName evidence="5">Alkene reductase</fullName>
    </submittedName>
</protein>
<dbReference type="Pfam" id="PF00724">
    <property type="entry name" value="Oxidored_FMN"/>
    <property type="match status" value="1"/>
</dbReference>
<evidence type="ECO:0000256" key="2">
    <source>
        <dbReference type="ARBA" id="ARBA00005979"/>
    </source>
</evidence>
<dbReference type="Gene3D" id="3.20.20.70">
    <property type="entry name" value="Aldolase class I"/>
    <property type="match status" value="1"/>
</dbReference>
<dbReference type="PANTHER" id="PTHR22893">
    <property type="entry name" value="NADH OXIDOREDUCTASE-RELATED"/>
    <property type="match status" value="1"/>
</dbReference>
<dbReference type="RefSeq" id="WP_068469683.1">
    <property type="nucleotide sequence ID" value="NZ_BJNW01000013.1"/>
</dbReference>